<evidence type="ECO:0000313" key="3">
    <source>
        <dbReference type="EMBL" id="MBA8805040.1"/>
    </source>
</evidence>
<feature type="signal peptide" evidence="1">
    <location>
        <begin position="1"/>
        <end position="26"/>
    </location>
</feature>
<evidence type="ECO:0000313" key="4">
    <source>
        <dbReference type="Proteomes" id="UP000580910"/>
    </source>
</evidence>
<protein>
    <recommendedName>
        <fullName evidence="2">ARB-07466-like C-terminal domain-containing protein</fullName>
    </recommendedName>
</protein>
<dbReference type="Proteomes" id="UP000580910">
    <property type="component" value="Unassembled WGS sequence"/>
</dbReference>
<gene>
    <name evidence="3" type="ORF">FB382_003331</name>
</gene>
<keyword evidence="1" id="KW-0732">Signal</keyword>
<dbReference type="InterPro" id="IPR058593">
    <property type="entry name" value="ARB_07466-like_C"/>
</dbReference>
<feature type="chain" id="PRO_5038392275" description="ARB-07466-like C-terminal domain-containing protein" evidence="1">
    <location>
        <begin position="27"/>
        <end position="192"/>
    </location>
</feature>
<evidence type="ECO:0000256" key="1">
    <source>
        <dbReference type="SAM" id="SignalP"/>
    </source>
</evidence>
<keyword evidence="4" id="KW-1185">Reference proteome</keyword>
<evidence type="ECO:0000259" key="2">
    <source>
        <dbReference type="Pfam" id="PF26571"/>
    </source>
</evidence>
<dbReference type="Pfam" id="PF26571">
    <property type="entry name" value="VldE"/>
    <property type="match status" value="1"/>
</dbReference>
<name>A0A7W3J2K7_9ACTN</name>
<dbReference type="RefSeq" id="WP_182540856.1">
    <property type="nucleotide sequence ID" value="NZ_JACGXA010000001.1"/>
</dbReference>
<dbReference type="EMBL" id="JACGXA010000001">
    <property type="protein sequence ID" value="MBA8805040.1"/>
    <property type="molecule type" value="Genomic_DNA"/>
</dbReference>
<sequence length="192" mass="21350">MTTLLGRTVRVLLVVLTLVLAAPAVAGASPIEDYPHYQPQTKCSPKAKPGTVYLGHWLVRKYGGAFGGISRPCGSGGTSEHKEGRAFDWSLNAGNDHDRAVAKAFMERVRRTDSHGNTDAWARRMGIMYWIWSDHMYSAWDGYRAEPYLSSSCKTKTKCSKTLRHRNHLHISLTRKGGKGLTSWFAGRLDQG</sequence>
<accession>A0A7W3J2K7</accession>
<reference evidence="3 4" key="1">
    <citation type="submission" date="2020-07" db="EMBL/GenBank/DDBJ databases">
        <title>Sequencing the genomes of 1000 actinobacteria strains.</title>
        <authorList>
            <person name="Klenk H.-P."/>
        </authorList>
    </citation>
    <scope>NUCLEOTIDE SEQUENCE [LARGE SCALE GENOMIC DNA]</scope>
    <source>
        <strain evidence="3 4">DSM 21349</strain>
    </source>
</reference>
<dbReference type="AlphaFoldDB" id="A0A7W3J2K7"/>
<organism evidence="3 4">
    <name type="scientific">Nocardioides ginsengisegetis</name>
    <dbReference type="NCBI Taxonomy" id="661491"/>
    <lineage>
        <taxon>Bacteria</taxon>
        <taxon>Bacillati</taxon>
        <taxon>Actinomycetota</taxon>
        <taxon>Actinomycetes</taxon>
        <taxon>Propionibacteriales</taxon>
        <taxon>Nocardioidaceae</taxon>
        <taxon>Nocardioides</taxon>
    </lineage>
</organism>
<proteinExistence type="predicted"/>
<feature type="domain" description="ARB-07466-like C-terminal" evidence="2">
    <location>
        <begin position="45"/>
        <end position="144"/>
    </location>
</feature>
<comment type="caution">
    <text evidence="3">The sequence shown here is derived from an EMBL/GenBank/DDBJ whole genome shotgun (WGS) entry which is preliminary data.</text>
</comment>